<dbReference type="GO" id="GO:0031083">
    <property type="term" value="C:BLOC-1 complex"/>
    <property type="evidence" value="ECO:0007669"/>
    <property type="project" value="InterPro"/>
</dbReference>
<dbReference type="Pfam" id="PF14942">
    <property type="entry name" value="Muted"/>
    <property type="match status" value="1"/>
</dbReference>
<comment type="similarity">
    <text evidence="1">Belongs to the BLOC1S5 family.</text>
</comment>
<dbReference type="GO" id="GO:0030133">
    <property type="term" value="C:transport vesicle"/>
    <property type="evidence" value="ECO:0007669"/>
    <property type="project" value="InterPro"/>
</dbReference>
<dbReference type="PIRSF" id="PIRSF037610">
    <property type="entry name" value="BLOC-1_complex_muted_subunit"/>
    <property type="match status" value="1"/>
</dbReference>
<evidence type="ECO:0000256" key="2">
    <source>
        <dbReference type="ARBA" id="ARBA00019580"/>
    </source>
</evidence>
<evidence type="ECO:0000313" key="5">
    <source>
        <dbReference type="EMBL" id="NXA41595.1"/>
    </source>
</evidence>
<accession>A0A7K7VJJ9</accession>
<dbReference type="PANTHER" id="PTHR31784">
    <property type="entry name" value="BIOGENESIS OF LYSOSOME-RELATED ORGANELLES COMPLEX 1 SUBUNIT 5"/>
    <property type="match status" value="1"/>
</dbReference>
<protein>
    <recommendedName>
        <fullName evidence="2">Biogenesis of lysosome-related organelles complex 1 subunit 5</fullName>
    </recommendedName>
    <alternativeName>
        <fullName evidence="3">Protein Muted homolog</fullName>
    </alternativeName>
</protein>
<dbReference type="OrthoDB" id="18964at2759"/>
<keyword evidence="4" id="KW-0175">Coiled coil</keyword>
<dbReference type="InterPro" id="IPR017243">
    <property type="entry name" value="Bloc1s5"/>
</dbReference>
<evidence type="ECO:0000256" key="3">
    <source>
        <dbReference type="ARBA" id="ARBA00031992"/>
    </source>
</evidence>
<dbReference type="AlphaFoldDB" id="A0A7K7VJJ9"/>
<feature type="coiled-coil region" evidence="4">
    <location>
        <begin position="130"/>
        <end position="168"/>
    </location>
</feature>
<dbReference type="PANTHER" id="PTHR31784:SF2">
    <property type="entry name" value="BIOGENESIS OF LYSOSOME-RELATED ORGANELLES COMPLEX 1 SUBUNIT 5"/>
    <property type="match status" value="1"/>
</dbReference>
<feature type="non-terminal residue" evidence="5">
    <location>
        <position position="1"/>
    </location>
</feature>
<proteinExistence type="inferred from homology"/>
<evidence type="ECO:0000256" key="1">
    <source>
        <dbReference type="ARBA" id="ARBA00010754"/>
    </source>
</evidence>
<dbReference type="EMBL" id="VZSX01000175">
    <property type="protein sequence ID" value="NXA41595.1"/>
    <property type="molecule type" value="Genomic_DNA"/>
</dbReference>
<sequence>DRRREPLAAGSLLHPIIKEAGEIHSRLLDHRPVIQGEIRYFIKEFEEKRGLRELRVLENLKNTICETNEHTLPKCEQAMHDNVNETFKRLQAVNIRIRRLQEKEHEEKKLQADKLVAGEEKRVAQWETFMKEQEAKRAEVDEEHRKAMQRLREQYANMEKELAKYVSF</sequence>
<feature type="non-terminal residue" evidence="5">
    <location>
        <position position="168"/>
    </location>
</feature>
<evidence type="ECO:0000313" key="6">
    <source>
        <dbReference type="Proteomes" id="UP000533954"/>
    </source>
</evidence>
<comment type="caution">
    <text evidence="5">The sequence shown here is derived from an EMBL/GenBank/DDBJ whole genome shotgun (WGS) entry which is preliminary data.</text>
</comment>
<organism evidence="5 6">
    <name type="scientific">Eudromia elegans</name>
    <name type="common">Elegant crested-tinamou</name>
    <dbReference type="NCBI Taxonomy" id="8805"/>
    <lineage>
        <taxon>Eukaryota</taxon>
        <taxon>Metazoa</taxon>
        <taxon>Chordata</taxon>
        <taxon>Craniata</taxon>
        <taxon>Vertebrata</taxon>
        <taxon>Euteleostomi</taxon>
        <taxon>Archelosauria</taxon>
        <taxon>Archosauria</taxon>
        <taxon>Dinosauria</taxon>
        <taxon>Saurischia</taxon>
        <taxon>Theropoda</taxon>
        <taxon>Coelurosauria</taxon>
        <taxon>Aves</taxon>
        <taxon>Palaeognathae</taxon>
        <taxon>Tinamiformes</taxon>
        <taxon>Tinamidae</taxon>
        <taxon>Eudromia</taxon>
    </lineage>
</organism>
<reference evidence="5 6" key="1">
    <citation type="submission" date="2019-09" db="EMBL/GenBank/DDBJ databases">
        <title>Bird 10,000 Genomes (B10K) Project - Family phase.</title>
        <authorList>
            <person name="Zhang G."/>
        </authorList>
    </citation>
    <scope>NUCLEOTIDE SEQUENCE [LARGE SCALE GENOMIC DNA]</scope>
    <source>
        <strain evidence="5">B10K-LSUMZ-16893</strain>
    </source>
</reference>
<dbReference type="Proteomes" id="UP000533954">
    <property type="component" value="Unassembled WGS sequence"/>
</dbReference>
<evidence type="ECO:0000256" key="4">
    <source>
        <dbReference type="SAM" id="Coils"/>
    </source>
</evidence>
<gene>
    <name evidence="5" type="primary">Bloc1s5</name>
    <name evidence="5" type="ORF">EUDELE_R06538</name>
</gene>
<keyword evidence="6" id="KW-1185">Reference proteome</keyword>
<name>A0A7K7VJJ9_EUDEL</name>